<proteinExistence type="inferred from homology"/>
<accession>A0ABQ8BLP6</accession>
<dbReference type="Pfam" id="PF09409">
    <property type="entry name" value="PUB"/>
    <property type="match status" value="2"/>
</dbReference>
<dbReference type="InterPro" id="IPR001810">
    <property type="entry name" value="F-box_dom"/>
</dbReference>
<dbReference type="InterPro" id="IPR036047">
    <property type="entry name" value="F-box-like_dom_sf"/>
</dbReference>
<dbReference type="SUPFAM" id="SSF143503">
    <property type="entry name" value="PUG domain-like"/>
    <property type="match status" value="2"/>
</dbReference>
<dbReference type="InterPro" id="IPR011990">
    <property type="entry name" value="TPR-like_helical_dom_sf"/>
</dbReference>
<dbReference type="PANTHER" id="PTHR46713:SF1">
    <property type="entry name" value="F13M7.16 PROTEIN"/>
    <property type="match status" value="1"/>
</dbReference>
<feature type="coiled-coil region" evidence="4">
    <location>
        <begin position="192"/>
        <end position="223"/>
    </location>
</feature>
<dbReference type="SUPFAM" id="SSF81383">
    <property type="entry name" value="F-box domain"/>
    <property type="match status" value="1"/>
</dbReference>
<evidence type="ECO:0000259" key="8">
    <source>
        <dbReference type="PROSITE" id="PS50181"/>
    </source>
</evidence>
<dbReference type="InterPro" id="IPR015940">
    <property type="entry name" value="UBA"/>
</dbReference>
<evidence type="ECO:0000256" key="5">
    <source>
        <dbReference type="SAM" id="MobiDB-lite"/>
    </source>
</evidence>
<keyword evidence="6" id="KW-0472">Membrane</keyword>
<feature type="region of interest" description="Disordered" evidence="5">
    <location>
        <begin position="1771"/>
        <end position="1845"/>
    </location>
</feature>
<dbReference type="PANTHER" id="PTHR46713">
    <property type="entry name" value="F13M7.16 PROTEIN"/>
    <property type="match status" value="1"/>
</dbReference>
<keyword evidence="2" id="KW-0677">Repeat</keyword>
<gene>
    <name evidence="9" type="ORF">HID58_037440</name>
</gene>
<keyword evidence="10" id="KW-1185">Reference proteome</keyword>
<feature type="domain" description="F-box" evidence="8">
    <location>
        <begin position="1237"/>
        <end position="1285"/>
    </location>
</feature>
<comment type="caution">
    <text evidence="9">The sequence shown here is derived from an EMBL/GenBank/DDBJ whole genome shotgun (WGS) entry which is preliminary data.</text>
</comment>
<dbReference type="InterPro" id="IPR009060">
    <property type="entry name" value="UBA-like_sf"/>
</dbReference>
<evidence type="ECO:0000256" key="6">
    <source>
        <dbReference type="SAM" id="Phobius"/>
    </source>
</evidence>
<feature type="transmembrane region" description="Helical" evidence="6">
    <location>
        <begin position="1310"/>
        <end position="1330"/>
    </location>
</feature>
<dbReference type="InterPro" id="IPR053781">
    <property type="entry name" value="F-box_AtFBL13-like"/>
</dbReference>
<dbReference type="Proteomes" id="UP000824890">
    <property type="component" value="Unassembled WGS sequence"/>
</dbReference>
<dbReference type="Pfam" id="PF14432">
    <property type="entry name" value="DYW_deaminase"/>
    <property type="match status" value="1"/>
</dbReference>
<evidence type="ECO:0008006" key="11">
    <source>
        <dbReference type="Google" id="ProtNLM"/>
    </source>
</evidence>
<protein>
    <recommendedName>
        <fullName evidence="11">UBA domain-containing protein</fullName>
    </recommendedName>
</protein>
<organism evidence="9 10">
    <name type="scientific">Brassica napus</name>
    <name type="common">Rape</name>
    <dbReference type="NCBI Taxonomy" id="3708"/>
    <lineage>
        <taxon>Eukaryota</taxon>
        <taxon>Viridiplantae</taxon>
        <taxon>Streptophyta</taxon>
        <taxon>Embryophyta</taxon>
        <taxon>Tracheophyta</taxon>
        <taxon>Spermatophyta</taxon>
        <taxon>Magnoliopsida</taxon>
        <taxon>eudicotyledons</taxon>
        <taxon>Gunneridae</taxon>
        <taxon>Pentapetalae</taxon>
        <taxon>rosids</taxon>
        <taxon>malvids</taxon>
        <taxon>Brassicales</taxon>
        <taxon>Brassicaceae</taxon>
        <taxon>Brassiceae</taxon>
        <taxon>Brassica</taxon>
    </lineage>
</organism>
<dbReference type="Gene3D" id="1.20.58.2190">
    <property type="match status" value="2"/>
</dbReference>
<feature type="repeat" description="PPR" evidence="3">
    <location>
        <begin position="679"/>
        <end position="713"/>
    </location>
</feature>
<name>A0ABQ8BLP6_BRANA</name>
<dbReference type="InterPro" id="IPR035969">
    <property type="entry name" value="Rab-GAP_TBC_sf"/>
</dbReference>
<dbReference type="SMART" id="SM00580">
    <property type="entry name" value="PUG"/>
    <property type="match status" value="2"/>
</dbReference>
<dbReference type="SUPFAM" id="SSF47923">
    <property type="entry name" value="Ypt/Rab-GAP domain of gyp1p"/>
    <property type="match status" value="1"/>
</dbReference>
<evidence type="ECO:0000256" key="2">
    <source>
        <dbReference type="ARBA" id="ARBA00022737"/>
    </source>
</evidence>
<feature type="compositionally biased region" description="Basic and acidic residues" evidence="5">
    <location>
        <begin position="1790"/>
        <end position="1807"/>
    </location>
</feature>
<evidence type="ECO:0000259" key="7">
    <source>
        <dbReference type="PROSITE" id="PS50030"/>
    </source>
</evidence>
<dbReference type="InterPro" id="IPR057766">
    <property type="entry name" value="Znf-C2H2_OTU1-like_C"/>
</dbReference>
<dbReference type="Gene3D" id="1.20.1280.50">
    <property type="match status" value="1"/>
</dbReference>
<dbReference type="InterPro" id="IPR036339">
    <property type="entry name" value="PUB-like_dom_sf"/>
</dbReference>
<dbReference type="PROSITE" id="PS00028">
    <property type="entry name" value="ZINC_FINGER_C2H2_1"/>
    <property type="match status" value="1"/>
</dbReference>
<reference evidence="9 10" key="1">
    <citation type="submission" date="2021-05" db="EMBL/GenBank/DDBJ databases">
        <title>Genome Assembly of Synthetic Allotetraploid Brassica napus Reveals Homoeologous Exchanges between Subgenomes.</title>
        <authorList>
            <person name="Davis J.T."/>
        </authorList>
    </citation>
    <scope>NUCLEOTIDE SEQUENCE [LARGE SCALE GENOMIC DNA]</scope>
    <source>
        <strain evidence="10">cv. Da-Ae</strain>
        <tissue evidence="9">Seedling</tissue>
    </source>
</reference>
<dbReference type="InterPro" id="IPR013087">
    <property type="entry name" value="Znf_C2H2_type"/>
</dbReference>
<dbReference type="PROSITE" id="PS50181">
    <property type="entry name" value="FBOX"/>
    <property type="match status" value="1"/>
</dbReference>
<keyword evidence="6" id="KW-1133">Transmembrane helix</keyword>
<dbReference type="Pfam" id="PF22562">
    <property type="entry name" value="UBA_7"/>
    <property type="match status" value="1"/>
</dbReference>
<feature type="region of interest" description="Disordered" evidence="5">
    <location>
        <begin position="266"/>
        <end position="300"/>
    </location>
</feature>
<feature type="transmembrane region" description="Helical" evidence="6">
    <location>
        <begin position="1090"/>
        <end position="1110"/>
    </location>
</feature>
<feature type="repeat" description="PPR" evidence="3">
    <location>
        <begin position="781"/>
        <end position="815"/>
    </location>
</feature>
<evidence type="ECO:0000256" key="4">
    <source>
        <dbReference type="SAM" id="Coils"/>
    </source>
</evidence>
<dbReference type="CDD" id="cd22160">
    <property type="entry name" value="F-box_AtFBL13-like"/>
    <property type="match status" value="1"/>
</dbReference>
<dbReference type="SMART" id="SM00165">
    <property type="entry name" value="UBA"/>
    <property type="match status" value="1"/>
</dbReference>
<evidence type="ECO:0000313" key="9">
    <source>
        <dbReference type="EMBL" id="KAH0905613.1"/>
    </source>
</evidence>
<dbReference type="InterPro" id="IPR032867">
    <property type="entry name" value="DYW_dom"/>
</dbReference>
<dbReference type="SMART" id="SM00256">
    <property type="entry name" value="FBOX"/>
    <property type="match status" value="1"/>
</dbReference>
<keyword evidence="4" id="KW-0175">Coiled coil</keyword>
<dbReference type="Pfam" id="PF13041">
    <property type="entry name" value="PPR_2"/>
    <property type="match status" value="1"/>
</dbReference>
<dbReference type="NCBIfam" id="TIGR00756">
    <property type="entry name" value="PPR"/>
    <property type="match status" value="4"/>
</dbReference>
<dbReference type="CDD" id="cd14290">
    <property type="entry name" value="UBA_PUB_plant"/>
    <property type="match status" value="1"/>
</dbReference>
<dbReference type="EMBL" id="JAGKQM010000010">
    <property type="protein sequence ID" value="KAH0905613.1"/>
    <property type="molecule type" value="Genomic_DNA"/>
</dbReference>
<dbReference type="Gene3D" id="1.10.8.10">
    <property type="entry name" value="DNA helicase RuvA subunit, C-terminal domain"/>
    <property type="match status" value="1"/>
</dbReference>
<evidence type="ECO:0000313" key="10">
    <source>
        <dbReference type="Proteomes" id="UP000824890"/>
    </source>
</evidence>
<dbReference type="CDD" id="cd10461">
    <property type="entry name" value="PUB_UBA_plant"/>
    <property type="match status" value="1"/>
</dbReference>
<dbReference type="InterPro" id="IPR002885">
    <property type="entry name" value="PPR_rpt"/>
</dbReference>
<evidence type="ECO:0000256" key="1">
    <source>
        <dbReference type="ARBA" id="ARBA00006643"/>
    </source>
</evidence>
<dbReference type="PROSITE" id="PS51375">
    <property type="entry name" value="PPR"/>
    <property type="match status" value="4"/>
</dbReference>
<dbReference type="Gene3D" id="1.25.40.10">
    <property type="entry name" value="Tetratricopeptide repeat domain"/>
    <property type="match status" value="4"/>
</dbReference>
<sequence length="1845" mass="208728">MNIDCGAMAGVSLKCGDCGALLKSVEEAQEHAEITSHSNFAESTEAVLNLVCTACSKPCRSKTESDLHTKRTGHTEFVDKTMETVKPISLEAPKQPAMEIDNADGSSGSGDAAEEMVVPEVDQKLLEELEGMGFPKARATRALHYSGNASLEAAVNWVVEHENDPDVDELPKVPANSKTGPPKPALTPEEVKIKAQELKERARKKKEEEEKRMEREREKERIRIGKELLEAKRIEEDNERKRIILLRKAEKEEERRAREKIRQKVEEDKAERRRKLGLPAEDPAAAKPSVPVVEEKKSSLPIRPATKTEQMRECLRSLKQAHKEDDAKVKRAFQTLLTYMGNVAKNPDEEKFRKIRLTNQTFQDRVGSLRGGIEFMELCGFEKMEGGEFLFLPRDKIDPAIINSAGTELNSAINNPFFGGTMKSLCVLFKPKSSSPAKISFPTNLQSSPDESHFISLIHSCKDTVSLRRVYAQILRRSFLTSRVASQLLSCSSLLKSPDYTLSIFRYSKEKNLFTFNALIRGLTENARFECSIRHFILMLRLGVRPDRLTFPFVLKSNSKLGFRWLGKALHAATVKDCVDCDSFVRVTLVDMYGKTKGLKYAYQVFDESPERIKKENVLLWNVLINGYCRAKDMQTAATLFGSMPERNSGSWSTLIKGYVDRGELNRAKQCFELMPEKNVLSWTTLINGFSQNGEYETAISIYFDMVEKGCMKPNEYTVAAVLSACSKSGALESGIRVHGYVLDNGFKLDRAIGTALVDMYAKCGEVDCAANVFSNMGVKDILSWTAMIQGWAIHGRFQQAILCFREMMYSGEKPDEVVFLAVLTACLNSGEVDLGINFFDSMRLDYMIEPTLKHYVVVVDLLGRAVKLNEAHELIESMPINPDLTTWAALYRACKAHNSNRKGEMVSQNLVEIDPELRGSYIFLDKRYAATKGKHRDVEKRRKIVKERGKGWSYIEVDGQLNKFVAGDNSHKQAQEIRLKLEEIVSLAVERGYIPGGDWSIHDIEEEEKENVTGIHSEKLALALGLLRTSPGTVIRIVKNLRICGDCHSLMKYRPANSKVGPPKTALTAEELKIKARELRFIVCKWACILIWPLLAVIAVQVSKASILVEDDAKVKRAFQTLRTYMGNVSKNPDEEKFRKIRLTNQTFQDRAGSLKGGIEFVELCGFEKMEGEDVLVLTKELCGFEKMQGEYVLVLTKVQGRFSHYQLLLEQSSILPSATLSLELFKSLHWPVKSVDWISKLPNDVLLMILSRLCTREAVETSVVSKQWEHVWKQVSYLVFDKPKTTNSTKLPYGSNLDDTLITKVGSLLSSVSFFFVGILLLTLWWFLKGYKESPGTYRELCHQLFLILRLNGILNTWIQSLTSEKHTKVLTLIRILIVGIELENSSSFNQTHSVIQASFNTTKVEVFNTLLSSYATLKVLVLYITCIHDIGGPLKIENNKLKLLHCHQLVLNILVIENTFFGKDGFFLCAPRLQFSMNFSTPHISYNISKEEKSIVHEEFVYNMSGGLCKSIGLMAASMSVSINLMNRIKVERLRQVLGLWIRKMRILEITFKVWEEDHDNNVVAFPNAKFRVNTLEWSWLGGEYRNSDVTSAEDFSRQAHPSVELLLGYLPPKRSLWSSELKQKRSQYKHYKDELLTSPESMKNILLVLAKLNHGFRYVQGMNEFLAPIFYIVLNDPDEDSSITVLVWNTSSSSKSGALESGIRVHGYVLDNGSKEAKGKLQNVEKRRLQLQKIESREDTHREDEPSLCFSDWKVITGFPSAFHRKHIGDRKRGKETLATTIGQDQRTEGDQTRRTSTPDREFFTGVQSSGERTQSHDDGKVAQQRAPVVEKTQADGSTNR</sequence>
<dbReference type="Pfam" id="PF01535">
    <property type="entry name" value="PPR"/>
    <property type="match status" value="2"/>
</dbReference>
<comment type="similarity">
    <text evidence="1">Belongs to the PPR family. PCMP-H subfamily.</text>
</comment>
<dbReference type="InterPro" id="IPR018997">
    <property type="entry name" value="PUB_domain"/>
</dbReference>
<dbReference type="SUPFAM" id="SSF46934">
    <property type="entry name" value="UBA-like"/>
    <property type="match status" value="1"/>
</dbReference>
<feature type="region of interest" description="Disordered" evidence="5">
    <location>
        <begin position="165"/>
        <end position="186"/>
    </location>
</feature>
<evidence type="ECO:0000256" key="3">
    <source>
        <dbReference type="PROSITE-ProRule" id="PRU00708"/>
    </source>
</evidence>
<feature type="repeat" description="PPR" evidence="3">
    <location>
        <begin position="617"/>
        <end position="651"/>
    </location>
</feature>
<dbReference type="Pfam" id="PF24560">
    <property type="entry name" value="zf-C2H2_OTU1_C"/>
    <property type="match status" value="1"/>
</dbReference>
<dbReference type="Pfam" id="PF00646">
    <property type="entry name" value="F-box"/>
    <property type="match status" value="1"/>
</dbReference>
<dbReference type="PROSITE" id="PS50030">
    <property type="entry name" value="UBA"/>
    <property type="match status" value="1"/>
</dbReference>
<feature type="repeat" description="PPR" evidence="3">
    <location>
        <begin position="512"/>
        <end position="546"/>
    </location>
</feature>
<feature type="domain" description="UBA" evidence="7">
    <location>
        <begin position="120"/>
        <end position="161"/>
    </location>
</feature>
<keyword evidence="6" id="KW-0812">Transmembrane</keyword>